<name>A0ABR0SNE6_9HYPO</name>
<organism evidence="6 7">
    <name type="scientific">Cladobotryum mycophilum</name>
    <dbReference type="NCBI Taxonomy" id="491253"/>
    <lineage>
        <taxon>Eukaryota</taxon>
        <taxon>Fungi</taxon>
        <taxon>Dikarya</taxon>
        <taxon>Ascomycota</taxon>
        <taxon>Pezizomycotina</taxon>
        <taxon>Sordariomycetes</taxon>
        <taxon>Hypocreomycetidae</taxon>
        <taxon>Hypocreales</taxon>
        <taxon>Hypocreaceae</taxon>
        <taxon>Cladobotryum</taxon>
    </lineage>
</organism>
<dbReference type="PANTHER" id="PTHR10720">
    <property type="entry name" value="HEME OXYGENASE"/>
    <property type="match status" value="1"/>
</dbReference>
<accession>A0ABR0SNE6</accession>
<evidence type="ECO:0000256" key="5">
    <source>
        <dbReference type="SAM" id="Phobius"/>
    </source>
</evidence>
<comment type="caution">
    <text evidence="6">The sequence shown here is derived from an EMBL/GenBank/DDBJ whole genome shotgun (WGS) entry which is preliminary data.</text>
</comment>
<keyword evidence="3" id="KW-0408">Iron</keyword>
<feature type="compositionally biased region" description="Low complexity" evidence="4">
    <location>
        <begin position="350"/>
        <end position="365"/>
    </location>
</feature>
<protein>
    <submittedName>
        <fullName evidence="6">Uncharacterized protein</fullName>
    </submittedName>
</protein>
<gene>
    <name evidence="6" type="ORF">PT974_07052</name>
</gene>
<keyword evidence="7" id="KW-1185">Reference proteome</keyword>
<dbReference type="CDD" id="cd19165">
    <property type="entry name" value="HemeO"/>
    <property type="match status" value="1"/>
</dbReference>
<dbReference type="InterPro" id="IPR016084">
    <property type="entry name" value="Haem_Oase-like_multi-hlx"/>
</dbReference>
<dbReference type="SUPFAM" id="SSF48613">
    <property type="entry name" value="Heme oxygenase-like"/>
    <property type="match status" value="1"/>
</dbReference>
<evidence type="ECO:0000256" key="3">
    <source>
        <dbReference type="ARBA" id="ARBA00023004"/>
    </source>
</evidence>
<keyword evidence="5" id="KW-0472">Membrane</keyword>
<evidence type="ECO:0000313" key="7">
    <source>
        <dbReference type="Proteomes" id="UP001338125"/>
    </source>
</evidence>
<evidence type="ECO:0000256" key="4">
    <source>
        <dbReference type="SAM" id="MobiDB-lite"/>
    </source>
</evidence>
<evidence type="ECO:0000256" key="1">
    <source>
        <dbReference type="ARBA" id="ARBA00022617"/>
    </source>
</evidence>
<dbReference type="Gene3D" id="1.20.910.10">
    <property type="entry name" value="Heme oxygenase-like"/>
    <property type="match status" value="2"/>
</dbReference>
<feature type="region of interest" description="Disordered" evidence="4">
    <location>
        <begin position="395"/>
        <end position="417"/>
    </location>
</feature>
<reference evidence="6 7" key="1">
    <citation type="submission" date="2024-01" db="EMBL/GenBank/DDBJ databases">
        <title>Complete genome of Cladobotryum mycophilum ATHUM6906.</title>
        <authorList>
            <person name="Christinaki A.C."/>
            <person name="Myridakis A.I."/>
            <person name="Kouvelis V.N."/>
        </authorList>
    </citation>
    <scope>NUCLEOTIDE SEQUENCE [LARGE SCALE GENOMIC DNA]</scope>
    <source>
        <strain evidence="6 7">ATHUM6906</strain>
    </source>
</reference>
<keyword evidence="2" id="KW-0479">Metal-binding</keyword>
<feature type="region of interest" description="Disordered" evidence="4">
    <location>
        <begin position="327"/>
        <end position="372"/>
    </location>
</feature>
<evidence type="ECO:0000256" key="2">
    <source>
        <dbReference type="ARBA" id="ARBA00022723"/>
    </source>
</evidence>
<dbReference type="PANTHER" id="PTHR10720:SF0">
    <property type="entry name" value="HEME OXYGENASE"/>
    <property type="match status" value="1"/>
</dbReference>
<dbReference type="EMBL" id="JAVFKD010000012">
    <property type="protein sequence ID" value="KAK5993618.1"/>
    <property type="molecule type" value="Genomic_DNA"/>
</dbReference>
<proteinExistence type="predicted"/>
<sequence length="461" mass="50301">MSDSTSSETANAPSILDTPLANDIVKSTRKVHAEVNKLVVARLPLALPLEPLIRALMPPACCTWPPSTQPLRPYGNISLTSRPKAKKISCSLARMRGDVSTEPRPVVNERVYAILERIYIPGLVRSSRLKADICDMTGWSPQVYDEQLKNISETGEVAKLIAHIKEIIHDKPYILISYSYLIAGNDFWSAVPGPIKPTMQPCEQNTIPMSEREPASLLSPDEIAQSGEKSHAEHVVPMRFLHFGTLEDGEDLKREYKEKLFDVEENLTPEERQEIIEESRAIFERIALIIGQLDELLQGPDNKGFGSSLPISLLNWFKNPMGSRLRDSVAVTRERRSARNSKYSSGGGSDASSSNATTTTTAVTTPPKDHPEVAMGEATLADIEKCPGIPKSMRFSKSLPLPPRGHPSTSSTGAGSLKMKSQGLRDAVATGVAGWAMFAALGLMLLGAYFSVLPGSMRIAA</sequence>
<keyword evidence="1" id="KW-0349">Heme</keyword>
<feature type="compositionally biased region" description="Basic and acidic residues" evidence="4">
    <location>
        <begin position="327"/>
        <end position="337"/>
    </location>
</feature>
<dbReference type="InterPro" id="IPR002051">
    <property type="entry name" value="Haem_Oase"/>
</dbReference>
<keyword evidence="5" id="KW-1133">Transmembrane helix</keyword>
<dbReference type="Proteomes" id="UP001338125">
    <property type="component" value="Unassembled WGS sequence"/>
</dbReference>
<keyword evidence="5" id="KW-0812">Transmembrane</keyword>
<feature type="transmembrane region" description="Helical" evidence="5">
    <location>
        <begin position="432"/>
        <end position="452"/>
    </location>
</feature>
<evidence type="ECO:0000313" key="6">
    <source>
        <dbReference type="EMBL" id="KAK5993618.1"/>
    </source>
</evidence>